<evidence type="ECO:0000256" key="4">
    <source>
        <dbReference type="ARBA" id="ARBA00022840"/>
    </source>
</evidence>
<dbReference type="Pfam" id="PF00005">
    <property type="entry name" value="ABC_tran"/>
    <property type="match status" value="2"/>
</dbReference>
<sequence>MSVATLDNLSIHYETPLRTVTAVDQVSLIVEPGQCLGLVGESGSGKSTIGQALQGLLARESTARATGHLTIAGRVLSPTENSAWEGIRGNKVTTVFQDPMTSLDPTMTIGRMMARITRSGEESLRWLEEVEIRSPRTVLKSYPHQLSGGMRQRVMIALALARRPALLIADEPTTALDVGVQAQILKLLARERDSLGCGVLFITHDLGVARAMCDDIAVMRNGRIIERGTSGQIFDAPSEAYTQRLVASRLTLDVERATPLGLPESSVIASMGEALRERGLESDSVTERWERGDLKWTDFDQPSSVAATPALTMRGVSKSFRSGSLFGVRKQVLDDVELVVPHRQSVALVGESGSGKSTILRIAAGLERPDTGEVSIAGAVGSGVQVVFQDAGVSLTPWLTVSQLLMERLANAPETRSLHHSAHAASVRLALERVALDPSILGARASQLSGGQRQRVAIARAIVVPPTVLLCDEPTSALDVSVACTVLNLLNLLRHELGMSILFVTHDLAAARIIADRVDIISGGRIIESVPAEEIRAVESEHGRRLLDAVLA</sequence>
<evidence type="ECO:0000256" key="3">
    <source>
        <dbReference type="ARBA" id="ARBA00022741"/>
    </source>
</evidence>
<dbReference type="RefSeq" id="WP_150450188.1">
    <property type="nucleotide sequence ID" value="NZ_VYSA01000004.1"/>
</dbReference>
<dbReference type="CDD" id="cd03257">
    <property type="entry name" value="ABC_NikE_OppD_transporters"/>
    <property type="match status" value="2"/>
</dbReference>
<dbReference type="AlphaFoldDB" id="A0A5J5IXS0"/>
<dbReference type="InterPro" id="IPR050319">
    <property type="entry name" value="ABC_transp_ATP-bind"/>
</dbReference>
<gene>
    <name evidence="6" type="ORF">F6B43_16955</name>
</gene>
<dbReference type="PANTHER" id="PTHR43776:SF7">
    <property type="entry name" value="D,D-DIPEPTIDE TRANSPORT ATP-BINDING PROTEIN DDPF-RELATED"/>
    <property type="match status" value="1"/>
</dbReference>
<dbReference type="Gene3D" id="3.40.50.300">
    <property type="entry name" value="P-loop containing nucleotide triphosphate hydrolases"/>
    <property type="match status" value="2"/>
</dbReference>
<comment type="similarity">
    <text evidence="1">Belongs to the ABC transporter superfamily.</text>
</comment>
<dbReference type="InterPro" id="IPR003593">
    <property type="entry name" value="AAA+_ATPase"/>
</dbReference>
<dbReference type="PROSITE" id="PS50893">
    <property type="entry name" value="ABC_TRANSPORTER_2"/>
    <property type="match status" value="2"/>
</dbReference>
<comment type="caution">
    <text evidence="6">The sequence shown here is derived from an EMBL/GenBank/DDBJ whole genome shotgun (WGS) entry which is preliminary data.</text>
</comment>
<evidence type="ECO:0000256" key="1">
    <source>
        <dbReference type="ARBA" id="ARBA00005417"/>
    </source>
</evidence>
<dbReference type="InterPro" id="IPR027417">
    <property type="entry name" value="P-loop_NTPase"/>
</dbReference>
<dbReference type="EMBL" id="VYSA01000004">
    <property type="protein sequence ID" value="KAA9106045.1"/>
    <property type="molecule type" value="Genomic_DNA"/>
</dbReference>
<dbReference type="OrthoDB" id="8036461at2"/>
<evidence type="ECO:0000313" key="6">
    <source>
        <dbReference type="EMBL" id="KAA9106045.1"/>
    </source>
</evidence>
<evidence type="ECO:0000313" key="7">
    <source>
        <dbReference type="Proteomes" id="UP000325827"/>
    </source>
</evidence>
<dbReference type="SMART" id="SM00382">
    <property type="entry name" value="AAA"/>
    <property type="match status" value="2"/>
</dbReference>
<protein>
    <submittedName>
        <fullName evidence="6">ABC transporter ATP-binding protein</fullName>
    </submittedName>
</protein>
<dbReference type="SUPFAM" id="SSF52540">
    <property type="entry name" value="P-loop containing nucleoside triphosphate hydrolases"/>
    <property type="match status" value="2"/>
</dbReference>
<dbReference type="PANTHER" id="PTHR43776">
    <property type="entry name" value="TRANSPORT ATP-BINDING PROTEIN"/>
    <property type="match status" value="1"/>
</dbReference>
<evidence type="ECO:0000259" key="5">
    <source>
        <dbReference type="PROSITE" id="PS50893"/>
    </source>
</evidence>
<keyword evidence="3" id="KW-0547">Nucleotide-binding</keyword>
<dbReference type="GO" id="GO:0055085">
    <property type="term" value="P:transmembrane transport"/>
    <property type="evidence" value="ECO:0007669"/>
    <property type="project" value="UniProtKB-ARBA"/>
</dbReference>
<dbReference type="PROSITE" id="PS00211">
    <property type="entry name" value="ABC_TRANSPORTER_1"/>
    <property type="match status" value="2"/>
</dbReference>
<keyword evidence="4 6" id="KW-0067">ATP-binding</keyword>
<keyword evidence="2" id="KW-0813">Transport</keyword>
<proteinExistence type="inferred from homology"/>
<evidence type="ECO:0000256" key="2">
    <source>
        <dbReference type="ARBA" id="ARBA00022448"/>
    </source>
</evidence>
<organism evidence="6 7">
    <name type="scientific">Microbacterium rhizomatis</name>
    <dbReference type="NCBI Taxonomy" id="1631477"/>
    <lineage>
        <taxon>Bacteria</taxon>
        <taxon>Bacillati</taxon>
        <taxon>Actinomycetota</taxon>
        <taxon>Actinomycetes</taxon>
        <taxon>Micrococcales</taxon>
        <taxon>Microbacteriaceae</taxon>
        <taxon>Microbacterium</taxon>
    </lineage>
</organism>
<dbReference type="Proteomes" id="UP000325827">
    <property type="component" value="Unassembled WGS sequence"/>
</dbReference>
<feature type="domain" description="ABC transporter" evidence="5">
    <location>
        <begin position="311"/>
        <end position="548"/>
    </location>
</feature>
<reference evidence="7" key="1">
    <citation type="submission" date="2019-09" db="EMBL/GenBank/DDBJ databases">
        <title>Mumia zhuanghuii sp. nov. isolated from the intestinal contents of plateau pika (Ochotona curzoniae) in the Qinghai-Tibet plateau of China.</title>
        <authorList>
            <person name="Tian Z."/>
        </authorList>
    </citation>
    <scope>NUCLEOTIDE SEQUENCE [LARGE SCALE GENOMIC DNA]</scope>
    <source>
        <strain evidence="7">JCM 30598</strain>
    </source>
</reference>
<dbReference type="GO" id="GO:0005524">
    <property type="term" value="F:ATP binding"/>
    <property type="evidence" value="ECO:0007669"/>
    <property type="project" value="UniProtKB-KW"/>
</dbReference>
<feature type="domain" description="ABC transporter" evidence="5">
    <location>
        <begin position="6"/>
        <end position="246"/>
    </location>
</feature>
<name>A0A5J5IXS0_9MICO</name>
<dbReference type="InterPro" id="IPR017871">
    <property type="entry name" value="ABC_transporter-like_CS"/>
</dbReference>
<accession>A0A5J5IXS0</accession>
<dbReference type="GO" id="GO:0016887">
    <property type="term" value="F:ATP hydrolysis activity"/>
    <property type="evidence" value="ECO:0007669"/>
    <property type="project" value="InterPro"/>
</dbReference>
<keyword evidence="7" id="KW-1185">Reference proteome</keyword>
<dbReference type="InterPro" id="IPR003439">
    <property type="entry name" value="ABC_transporter-like_ATP-bd"/>
</dbReference>